<dbReference type="RefSeq" id="XP_026687012.1">
    <property type="nucleotide sequence ID" value="XM_026831211.1"/>
</dbReference>
<evidence type="ECO:0000313" key="8">
    <source>
        <dbReference type="RefSeq" id="XP_026687012.1"/>
    </source>
</evidence>
<keyword evidence="4 6" id="KW-1133">Transmembrane helix</keyword>
<feature type="transmembrane region" description="Helical" evidence="6">
    <location>
        <begin position="74"/>
        <end position="93"/>
    </location>
</feature>
<evidence type="ECO:0000256" key="6">
    <source>
        <dbReference type="SAM" id="Phobius"/>
    </source>
</evidence>
<gene>
    <name evidence="8" type="primary">LOC103519892</name>
</gene>
<dbReference type="GO" id="GO:0005507">
    <property type="term" value="F:copper ion binding"/>
    <property type="evidence" value="ECO:0007669"/>
    <property type="project" value="InterPro"/>
</dbReference>
<dbReference type="Gene3D" id="2.60.370.10">
    <property type="entry name" value="Ctag/Cox11"/>
    <property type="match status" value="1"/>
</dbReference>
<name>A0A3Q0JEU6_DIACI</name>
<sequence length="283" mass="31627">MFNHLFKIIGPRTRTVVNLQIPRTPHCICSKFHSQPSQTIFKGSNLSDKCYNGDLFVRHFSKQSKRKNVGETSVLYYITAFGVLVVGCTYAAVPLYRMFCQATSYGGTVVHSDDPEKVAQMKKVASRPIKITFNADTSSSMRWNFRPQQADITDRGTINMNTTSSALHSLMMETSSSNSKLHGSTSAAAPMEDLAAGSALGAGEEEMDTGYGPDEPRYCRCNEKPNLSSFLQVDMPVFFYIDPEFVEDPRMEEVDNIILSYTFFESKEGFSLPIPSYALLNKH</sequence>
<keyword evidence="7" id="KW-1185">Reference proteome</keyword>
<proteinExistence type="predicted"/>
<dbReference type="PANTHER" id="PTHR21320">
    <property type="entry name" value="CYTOCHROME C OXIDASE ASSEMBLY PROTEIN COX11-RELATED"/>
    <property type="match status" value="1"/>
</dbReference>
<dbReference type="Proteomes" id="UP000079169">
    <property type="component" value="Unplaced"/>
</dbReference>
<comment type="function">
    <text evidence="1">Exerts its effect at some terminal stage of cytochrome c oxidase synthesis, probably by being involved in the insertion of the copper B into subunit I.</text>
</comment>
<dbReference type="STRING" id="121845.A0A3Q0JEU6"/>
<organism evidence="7 8">
    <name type="scientific">Diaphorina citri</name>
    <name type="common">Asian citrus psyllid</name>
    <dbReference type="NCBI Taxonomy" id="121845"/>
    <lineage>
        <taxon>Eukaryota</taxon>
        <taxon>Metazoa</taxon>
        <taxon>Ecdysozoa</taxon>
        <taxon>Arthropoda</taxon>
        <taxon>Hexapoda</taxon>
        <taxon>Insecta</taxon>
        <taxon>Pterygota</taxon>
        <taxon>Neoptera</taxon>
        <taxon>Paraneoptera</taxon>
        <taxon>Hemiptera</taxon>
        <taxon>Sternorrhyncha</taxon>
        <taxon>Psylloidea</taxon>
        <taxon>Psyllidae</taxon>
        <taxon>Diaphorininae</taxon>
        <taxon>Diaphorina</taxon>
    </lineage>
</organism>
<evidence type="ECO:0000256" key="4">
    <source>
        <dbReference type="ARBA" id="ARBA00022989"/>
    </source>
</evidence>
<evidence type="ECO:0000256" key="3">
    <source>
        <dbReference type="ARBA" id="ARBA00022692"/>
    </source>
</evidence>
<keyword evidence="3 6" id="KW-0812">Transmembrane</keyword>
<keyword evidence="5 6" id="KW-0472">Membrane</keyword>
<comment type="subcellular location">
    <subcellularLocation>
        <location evidence="2">Mitochondrion inner membrane</location>
        <topology evidence="2">Single-pass membrane protein</topology>
        <orientation evidence="2">Intermembrane side</orientation>
    </subcellularLocation>
</comment>
<dbReference type="GeneID" id="103519892"/>
<dbReference type="KEGG" id="dci:103519892"/>
<dbReference type="CTD" id="1353"/>
<evidence type="ECO:0000313" key="7">
    <source>
        <dbReference type="Proteomes" id="UP000079169"/>
    </source>
</evidence>
<dbReference type="AlphaFoldDB" id="A0A3Q0JEU6"/>
<dbReference type="InterPro" id="IPR007533">
    <property type="entry name" value="Cyt_c_oxidase_assmbl_CtaG"/>
</dbReference>
<evidence type="ECO:0000256" key="5">
    <source>
        <dbReference type="ARBA" id="ARBA00023136"/>
    </source>
</evidence>
<dbReference type="Pfam" id="PF04442">
    <property type="entry name" value="CtaG_Cox11"/>
    <property type="match status" value="2"/>
</dbReference>
<evidence type="ECO:0000256" key="1">
    <source>
        <dbReference type="ARBA" id="ARBA00004007"/>
    </source>
</evidence>
<dbReference type="InterPro" id="IPR023471">
    <property type="entry name" value="CtaG/Cox11_dom_sf"/>
</dbReference>
<reference evidence="8" key="1">
    <citation type="submission" date="2025-08" db="UniProtKB">
        <authorList>
            <consortium name="RefSeq"/>
        </authorList>
    </citation>
    <scope>IDENTIFICATION</scope>
</reference>
<dbReference type="PANTHER" id="PTHR21320:SF3">
    <property type="entry name" value="CYTOCHROME C OXIDASE ASSEMBLY PROTEIN COX11, MITOCHONDRIAL-RELATED"/>
    <property type="match status" value="1"/>
</dbReference>
<accession>A0A3Q0JEU6</accession>
<dbReference type="GO" id="GO:0005743">
    <property type="term" value="C:mitochondrial inner membrane"/>
    <property type="evidence" value="ECO:0007669"/>
    <property type="project" value="UniProtKB-SubCell"/>
</dbReference>
<dbReference type="PaxDb" id="121845-A0A3Q0JEU6"/>
<dbReference type="SUPFAM" id="SSF110111">
    <property type="entry name" value="Ctag/Cox11"/>
    <property type="match status" value="2"/>
</dbReference>
<evidence type="ECO:0000256" key="2">
    <source>
        <dbReference type="ARBA" id="ARBA00004243"/>
    </source>
</evidence>
<protein>
    <submittedName>
        <fullName evidence="8">Cytochrome c oxidase assembly protein COX11, mitochondrial</fullName>
    </submittedName>
</protein>